<dbReference type="EMBL" id="KN832879">
    <property type="protein sequence ID" value="KIM99074.1"/>
    <property type="molecule type" value="Genomic_DNA"/>
</dbReference>
<dbReference type="PROSITE" id="PS50088">
    <property type="entry name" value="ANK_REPEAT"/>
    <property type="match status" value="2"/>
</dbReference>
<dbReference type="SMART" id="SM00248">
    <property type="entry name" value="ANK"/>
    <property type="match status" value="3"/>
</dbReference>
<dbReference type="STRING" id="913774.A0A0C3H712"/>
<dbReference type="InterPro" id="IPR036770">
    <property type="entry name" value="Ankyrin_rpt-contain_sf"/>
</dbReference>
<proteinExistence type="predicted"/>
<name>A0A0C3H712_OIDMZ</name>
<dbReference type="SUPFAM" id="SSF48403">
    <property type="entry name" value="Ankyrin repeat"/>
    <property type="match status" value="1"/>
</dbReference>
<dbReference type="Proteomes" id="UP000054321">
    <property type="component" value="Unassembled WGS sequence"/>
</dbReference>
<dbReference type="InterPro" id="IPR002110">
    <property type="entry name" value="Ankyrin_rpt"/>
</dbReference>
<reference evidence="5" key="2">
    <citation type="submission" date="2015-01" db="EMBL/GenBank/DDBJ databases">
        <title>Evolutionary Origins and Diversification of the Mycorrhizal Mutualists.</title>
        <authorList>
            <consortium name="DOE Joint Genome Institute"/>
            <consortium name="Mycorrhizal Genomics Consortium"/>
            <person name="Kohler A."/>
            <person name="Kuo A."/>
            <person name="Nagy L.G."/>
            <person name="Floudas D."/>
            <person name="Copeland A."/>
            <person name="Barry K.W."/>
            <person name="Cichocki N."/>
            <person name="Veneault-Fourrey C."/>
            <person name="LaButti K."/>
            <person name="Lindquist E.A."/>
            <person name="Lipzen A."/>
            <person name="Lundell T."/>
            <person name="Morin E."/>
            <person name="Murat C."/>
            <person name="Riley R."/>
            <person name="Ohm R."/>
            <person name="Sun H."/>
            <person name="Tunlid A."/>
            <person name="Henrissat B."/>
            <person name="Grigoriev I.V."/>
            <person name="Hibbett D.S."/>
            <person name="Martin F."/>
        </authorList>
    </citation>
    <scope>NUCLEOTIDE SEQUENCE [LARGE SCALE GENOMIC DNA]</scope>
    <source>
        <strain evidence="5">Zn</strain>
    </source>
</reference>
<dbReference type="AlphaFoldDB" id="A0A0C3H712"/>
<feature type="repeat" description="ANK" evidence="2">
    <location>
        <begin position="569"/>
        <end position="597"/>
    </location>
</feature>
<feature type="non-terminal residue" evidence="4">
    <location>
        <position position="597"/>
    </location>
</feature>
<evidence type="ECO:0000259" key="3">
    <source>
        <dbReference type="Pfam" id="PF24883"/>
    </source>
</evidence>
<dbReference type="SUPFAM" id="SSF52540">
    <property type="entry name" value="P-loop containing nucleoside triphosphate hydrolases"/>
    <property type="match status" value="1"/>
</dbReference>
<dbReference type="PANTHER" id="PTHR10039:SF5">
    <property type="entry name" value="NACHT DOMAIN-CONTAINING PROTEIN"/>
    <property type="match status" value="1"/>
</dbReference>
<protein>
    <recommendedName>
        <fullName evidence="3">Nephrocystin 3-like N-terminal domain-containing protein</fullName>
    </recommendedName>
</protein>
<gene>
    <name evidence="4" type="ORF">OIDMADRAFT_70773</name>
</gene>
<evidence type="ECO:0000313" key="4">
    <source>
        <dbReference type="EMBL" id="KIM99074.1"/>
    </source>
</evidence>
<organism evidence="4 5">
    <name type="scientific">Oidiodendron maius (strain Zn)</name>
    <dbReference type="NCBI Taxonomy" id="913774"/>
    <lineage>
        <taxon>Eukaryota</taxon>
        <taxon>Fungi</taxon>
        <taxon>Dikarya</taxon>
        <taxon>Ascomycota</taxon>
        <taxon>Pezizomycotina</taxon>
        <taxon>Leotiomycetes</taxon>
        <taxon>Leotiomycetes incertae sedis</taxon>
        <taxon>Myxotrichaceae</taxon>
        <taxon>Oidiodendron</taxon>
    </lineage>
</organism>
<evidence type="ECO:0000256" key="2">
    <source>
        <dbReference type="PROSITE-ProRule" id="PRU00023"/>
    </source>
</evidence>
<dbReference type="Pfam" id="PF24883">
    <property type="entry name" value="NPHP3_N"/>
    <property type="match status" value="1"/>
</dbReference>
<keyword evidence="5" id="KW-1185">Reference proteome</keyword>
<dbReference type="Pfam" id="PF12796">
    <property type="entry name" value="Ank_2"/>
    <property type="match status" value="1"/>
</dbReference>
<evidence type="ECO:0000313" key="5">
    <source>
        <dbReference type="Proteomes" id="UP000054321"/>
    </source>
</evidence>
<accession>A0A0C3H712</accession>
<reference evidence="4 5" key="1">
    <citation type="submission" date="2014-04" db="EMBL/GenBank/DDBJ databases">
        <authorList>
            <consortium name="DOE Joint Genome Institute"/>
            <person name="Kuo A."/>
            <person name="Martino E."/>
            <person name="Perotto S."/>
            <person name="Kohler A."/>
            <person name="Nagy L.G."/>
            <person name="Floudas D."/>
            <person name="Copeland A."/>
            <person name="Barry K.W."/>
            <person name="Cichocki N."/>
            <person name="Veneault-Fourrey C."/>
            <person name="LaButti K."/>
            <person name="Lindquist E.A."/>
            <person name="Lipzen A."/>
            <person name="Lundell T."/>
            <person name="Morin E."/>
            <person name="Murat C."/>
            <person name="Sun H."/>
            <person name="Tunlid A."/>
            <person name="Henrissat B."/>
            <person name="Grigoriev I.V."/>
            <person name="Hibbett D.S."/>
            <person name="Martin F."/>
            <person name="Nordberg H.P."/>
            <person name="Cantor M.N."/>
            <person name="Hua S.X."/>
        </authorList>
    </citation>
    <scope>NUCLEOTIDE SEQUENCE [LARGE SCALE GENOMIC DNA]</scope>
    <source>
        <strain evidence="4 5">Zn</strain>
    </source>
</reference>
<sequence>MNYRRRDTQRAHAKTCGWITRHPSYTTWLEDGSGILWIKGKPGSGKSTLMEFLLRDFEQQALYQESIQLSFFLHGRGTDLQKSRLGIYRSLLHQLLLLAPTAQAEFRRAFQERSRTQGDPGKDWNWHVNGLHEFFKTAVEHVAEIQPVNIFVDALDEASDGNNNRKTRHQILSDFHELNDLLHSKKLRSTICFSCRHQPVVADNQGRVICVEEENQADISIYVRDELHKWLPVSEAGQQYPAELEDAIARRAQGVFQWAALVVHLAIRDHNDGRSRIEIRQRLEEVPEELDDVYEHILRKVIDQKDHPDTLLLMRLVYLAERPLTVREISFAMSLPKTELLSLESYLAEPELRSNDMMAKRISSLSGGLIECKQHRSDQIVQFIHQSINDFLLRSGLQFFDKTSGDPIGQGHNQISLICANYMRIAEIDSPNKHNAKSIRTKLPFIDYVARSWFLHAEKAETRGVPQDYLLRYIQCYPIILERWVRFSRILDPYSQYERRPEKSSTMLHIASGAGLLSVVEGLLLKDPDLEQTDGNGNRALHLASRWGHTQVVKALLDAGTDFQAENKSKCTALERAAANGHEEIVVLLLIKGASVN</sequence>
<dbReference type="Gene3D" id="1.25.40.20">
    <property type="entry name" value="Ankyrin repeat-containing domain"/>
    <property type="match status" value="1"/>
</dbReference>
<evidence type="ECO:0000256" key="1">
    <source>
        <dbReference type="ARBA" id="ARBA00022737"/>
    </source>
</evidence>
<dbReference type="PANTHER" id="PTHR10039">
    <property type="entry name" value="AMELOGENIN"/>
    <property type="match status" value="1"/>
</dbReference>
<keyword evidence="2" id="KW-0040">ANK repeat</keyword>
<dbReference type="InParanoid" id="A0A0C3H712"/>
<dbReference type="PROSITE" id="PS50297">
    <property type="entry name" value="ANK_REP_REGION"/>
    <property type="match status" value="2"/>
</dbReference>
<dbReference type="OrthoDB" id="194358at2759"/>
<dbReference type="HOGENOM" id="CLU_000288_34_14_1"/>
<dbReference type="Gene3D" id="3.40.50.300">
    <property type="entry name" value="P-loop containing nucleotide triphosphate hydrolases"/>
    <property type="match status" value="1"/>
</dbReference>
<dbReference type="InterPro" id="IPR056884">
    <property type="entry name" value="NPHP3-like_N"/>
</dbReference>
<feature type="repeat" description="ANK" evidence="2">
    <location>
        <begin position="536"/>
        <end position="568"/>
    </location>
</feature>
<keyword evidence="1" id="KW-0677">Repeat</keyword>
<dbReference type="InterPro" id="IPR027417">
    <property type="entry name" value="P-loop_NTPase"/>
</dbReference>
<feature type="domain" description="Nephrocystin 3-like N-terminal" evidence="3">
    <location>
        <begin position="15"/>
        <end position="196"/>
    </location>
</feature>